<reference evidence="1 2" key="1">
    <citation type="submission" date="2019-04" db="EMBL/GenBank/DDBJ databases">
        <title>Complete genome sequence of Arthrobacter sp. ZXY-2 associated with effective atrazine degradation and salt adaptation.</title>
        <authorList>
            <person name="Zhao X."/>
        </authorList>
    </citation>
    <scope>NUCLEOTIDE SEQUENCE [LARGE SCALE GENOMIC DNA]</scope>
    <source>
        <strain evidence="2">ZP60</strain>
    </source>
</reference>
<dbReference type="RefSeq" id="WP_015762287.1">
    <property type="nucleotide sequence ID" value="NZ_CP039375.1"/>
</dbReference>
<evidence type="ECO:0000313" key="2">
    <source>
        <dbReference type="Proteomes" id="UP000297053"/>
    </source>
</evidence>
<name>A0A4D6KF79_9EURY</name>
<dbReference type="OMA" id="PPLEVTW"/>
<accession>A0A4D6KF79</accession>
<dbReference type="AlphaFoldDB" id="A0A4D6KF79"/>
<proteinExistence type="predicted"/>
<sequence length="151" mass="16335">MKSSTFLVTAADDETATLRDVVDQQVVTLSENPGLAADEVIEATVEPEPPLEVAYQIVELERQWEIPVERSPESPTTLARDIAAEQADGEITKRERAGEGEVHVLTVPDAEAAADDVLDDDATRERAARLGVDRVSVRAGDGVVSVRYLPN</sequence>
<protein>
    <submittedName>
        <fullName evidence="1">Uncharacterized protein</fullName>
    </submittedName>
</protein>
<organism evidence="1 2">
    <name type="scientific">Halomicrobium mukohataei</name>
    <dbReference type="NCBI Taxonomy" id="57705"/>
    <lineage>
        <taxon>Archaea</taxon>
        <taxon>Methanobacteriati</taxon>
        <taxon>Methanobacteriota</taxon>
        <taxon>Stenosarchaea group</taxon>
        <taxon>Halobacteria</taxon>
        <taxon>Halobacteriales</taxon>
        <taxon>Haloarculaceae</taxon>
        <taxon>Halomicrobium</taxon>
    </lineage>
</organism>
<dbReference type="Proteomes" id="UP000297053">
    <property type="component" value="Chromosome"/>
</dbReference>
<dbReference type="InterPro" id="IPR043850">
    <property type="entry name" value="DUF5812"/>
</dbReference>
<evidence type="ECO:0000313" key="1">
    <source>
        <dbReference type="EMBL" id="QCD65905.1"/>
    </source>
</evidence>
<dbReference type="EMBL" id="CP039375">
    <property type="protein sequence ID" value="QCD65905.1"/>
    <property type="molecule type" value="Genomic_DNA"/>
</dbReference>
<gene>
    <name evidence="1" type="ORF">E5139_09760</name>
</gene>
<reference evidence="1 2" key="2">
    <citation type="submission" date="2019-04" db="EMBL/GenBank/DDBJ databases">
        <authorList>
            <person name="Yang S."/>
            <person name="Wei W."/>
        </authorList>
    </citation>
    <scope>NUCLEOTIDE SEQUENCE [LARGE SCALE GENOMIC DNA]</scope>
    <source>
        <strain evidence="2">ZP60</strain>
    </source>
</reference>
<dbReference type="GeneID" id="42179222"/>
<dbReference type="Pfam" id="PF19129">
    <property type="entry name" value="DUF5812"/>
    <property type="match status" value="1"/>
</dbReference>
<dbReference type="KEGG" id="halz:E5139_09760"/>